<organism evidence="4 5">
    <name type="scientific">Streptomyces huasconensis</name>
    <dbReference type="NCBI Taxonomy" id="1854574"/>
    <lineage>
        <taxon>Bacteria</taxon>
        <taxon>Bacillati</taxon>
        <taxon>Actinomycetota</taxon>
        <taxon>Actinomycetes</taxon>
        <taxon>Kitasatosporales</taxon>
        <taxon>Streptomycetaceae</taxon>
        <taxon>Streptomyces</taxon>
    </lineage>
</organism>
<proteinExistence type="inferred from homology"/>
<reference evidence="4 5" key="1">
    <citation type="submission" date="2024-06" db="EMBL/GenBank/DDBJ databases">
        <title>The Natural Products Discovery Center: Release of the First 8490 Sequenced Strains for Exploring Actinobacteria Biosynthetic Diversity.</title>
        <authorList>
            <person name="Kalkreuter E."/>
            <person name="Kautsar S.A."/>
            <person name="Yang D."/>
            <person name="Bader C.D."/>
            <person name="Teijaro C.N."/>
            <person name="Fluegel L."/>
            <person name="Davis C.M."/>
            <person name="Simpson J.R."/>
            <person name="Lauterbach L."/>
            <person name="Steele A.D."/>
            <person name="Gui C."/>
            <person name="Meng S."/>
            <person name="Li G."/>
            <person name="Viehrig K."/>
            <person name="Ye F."/>
            <person name="Su P."/>
            <person name="Kiefer A.F."/>
            <person name="Nichols A."/>
            <person name="Cepeda A.J."/>
            <person name="Yan W."/>
            <person name="Fan B."/>
            <person name="Jiang Y."/>
            <person name="Adhikari A."/>
            <person name="Zheng C.-J."/>
            <person name="Schuster L."/>
            <person name="Cowan T.M."/>
            <person name="Smanski M.J."/>
            <person name="Chevrette M.G."/>
            <person name="De Carvalho L.P.S."/>
            <person name="Shen B."/>
        </authorList>
    </citation>
    <scope>NUCLEOTIDE SEQUENCE [LARGE SCALE GENOMIC DNA]</scope>
    <source>
        <strain evidence="4 5">NPDC047833</strain>
    </source>
</reference>
<keyword evidence="2" id="KW-0560">Oxidoreductase</keyword>
<keyword evidence="2" id="KW-0479">Metal-binding</keyword>
<dbReference type="PANTHER" id="PTHR46696">
    <property type="entry name" value="P450, PUTATIVE (EUROFUNG)-RELATED"/>
    <property type="match status" value="1"/>
</dbReference>
<keyword evidence="5" id="KW-1185">Reference proteome</keyword>
<dbReference type="CDD" id="cd11031">
    <property type="entry name" value="Cyp158A-like"/>
    <property type="match status" value="1"/>
</dbReference>
<dbReference type="PANTHER" id="PTHR46696:SF1">
    <property type="entry name" value="CYTOCHROME P450 YJIB-RELATED"/>
    <property type="match status" value="1"/>
</dbReference>
<dbReference type="SUPFAM" id="SSF48264">
    <property type="entry name" value="Cytochrome P450"/>
    <property type="match status" value="1"/>
</dbReference>
<dbReference type="PROSITE" id="PS00086">
    <property type="entry name" value="CYTOCHROME_P450"/>
    <property type="match status" value="1"/>
</dbReference>
<keyword evidence="2" id="KW-0503">Monooxygenase</keyword>
<dbReference type="PRINTS" id="PR00385">
    <property type="entry name" value="P450"/>
</dbReference>
<dbReference type="InterPro" id="IPR002397">
    <property type="entry name" value="Cyt_P450_B"/>
</dbReference>
<evidence type="ECO:0000313" key="4">
    <source>
        <dbReference type="EMBL" id="MEW2367619.1"/>
    </source>
</evidence>
<comment type="similarity">
    <text evidence="1 2">Belongs to the cytochrome P450 family.</text>
</comment>
<keyword evidence="2" id="KW-0408">Iron</keyword>
<dbReference type="InterPro" id="IPR036396">
    <property type="entry name" value="Cyt_P450_sf"/>
</dbReference>
<dbReference type="InterPro" id="IPR017972">
    <property type="entry name" value="Cyt_P450_CS"/>
</dbReference>
<dbReference type="Pfam" id="PF00067">
    <property type="entry name" value="p450"/>
    <property type="match status" value="1"/>
</dbReference>
<accession>A0ABV3M7D9</accession>
<feature type="compositionally biased region" description="Pro residues" evidence="3">
    <location>
        <begin position="14"/>
        <end position="29"/>
    </location>
</feature>
<dbReference type="Gene3D" id="1.10.630.10">
    <property type="entry name" value="Cytochrome P450"/>
    <property type="match status" value="1"/>
</dbReference>
<feature type="region of interest" description="Disordered" evidence="3">
    <location>
        <begin position="1"/>
        <end position="29"/>
    </location>
</feature>
<dbReference type="PRINTS" id="PR00359">
    <property type="entry name" value="BP450"/>
</dbReference>
<feature type="region of interest" description="Disordered" evidence="3">
    <location>
        <begin position="79"/>
        <end position="98"/>
    </location>
</feature>
<sequence length="411" mass="44858">MTSTEPAHVDEPPLRFPLPSPDPSAPPPDLARLRAGCPVAPVLLPSGDRAWLVTTYADNLKVFGDGRFSRAAAAAKGAPRARNIPLDPNSLTTMDPPEHSRLRRALSGAFSPRRLDVLRDRIGAVTRALLDEAMAHRPADLVAGLAQPLPLIVICELLGVPAEERDRFREWTEAYLTLSPEHASRSTEAARQLDTYFAALVERRRRQPSDDVFGALVAAHEDGRLSHAELCTFATTLLVAGYETVAAQIAGSLHVLLTYGSEHPEAWVDLYTGDRLRDPVVEELLRFVPIAMTGGTLRVATEDVELSGTVVRAGEAVLPSTTSANRDPAVYEHPDLFDPYRFEVDRGASHLAFGHGPHRCMGAHLARIQIGVALGTLLRRCPTLRPAVLLDELEWNTAKPIRSPKSLPVTW</sequence>
<evidence type="ECO:0000256" key="3">
    <source>
        <dbReference type="SAM" id="MobiDB-lite"/>
    </source>
</evidence>
<dbReference type="EMBL" id="JBEYRS010000028">
    <property type="protein sequence ID" value="MEW2367619.1"/>
    <property type="molecule type" value="Genomic_DNA"/>
</dbReference>
<evidence type="ECO:0000256" key="2">
    <source>
        <dbReference type="RuleBase" id="RU000461"/>
    </source>
</evidence>
<evidence type="ECO:0000256" key="1">
    <source>
        <dbReference type="ARBA" id="ARBA00010617"/>
    </source>
</evidence>
<evidence type="ECO:0000313" key="5">
    <source>
        <dbReference type="Proteomes" id="UP001553843"/>
    </source>
</evidence>
<gene>
    <name evidence="4" type="ORF">AB0887_37570</name>
</gene>
<dbReference type="RefSeq" id="WP_359773744.1">
    <property type="nucleotide sequence ID" value="NZ_JBEYRR010000001.1"/>
</dbReference>
<dbReference type="Proteomes" id="UP001553843">
    <property type="component" value="Unassembled WGS sequence"/>
</dbReference>
<protein>
    <submittedName>
        <fullName evidence="4">Cytochrome P450</fullName>
    </submittedName>
</protein>
<dbReference type="InterPro" id="IPR001128">
    <property type="entry name" value="Cyt_P450"/>
</dbReference>
<comment type="caution">
    <text evidence="4">The sequence shown here is derived from an EMBL/GenBank/DDBJ whole genome shotgun (WGS) entry which is preliminary data.</text>
</comment>
<name>A0ABV3M7D9_9ACTN</name>
<keyword evidence="2" id="KW-0349">Heme</keyword>